<evidence type="ECO:0000313" key="5">
    <source>
        <dbReference type="Proteomes" id="UP000282060"/>
    </source>
</evidence>
<dbReference type="GO" id="GO:0000270">
    <property type="term" value="P:peptidoglycan metabolic process"/>
    <property type="evidence" value="ECO:0007669"/>
    <property type="project" value="TreeGrafter"/>
</dbReference>
<dbReference type="OrthoDB" id="9802627at2"/>
<evidence type="ECO:0000256" key="1">
    <source>
        <dbReference type="ARBA" id="ARBA00006096"/>
    </source>
</evidence>
<dbReference type="Proteomes" id="UP000282060">
    <property type="component" value="Unassembled WGS sequence"/>
</dbReference>
<comment type="similarity">
    <text evidence="1">Belongs to the peptidase S13 family.</text>
</comment>
<accession>A0A431WDM5</accession>
<evidence type="ECO:0000256" key="3">
    <source>
        <dbReference type="SAM" id="SignalP"/>
    </source>
</evidence>
<keyword evidence="2 4" id="KW-0378">Hydrolase</keyword>
<dbReference type="Gene3D" id="3.50.80.20">
    <property type="entry name" value="D-Ala-D-Ala carboxypeptidase C, peptidase S13"/>
    <property type="match status" value="1"/>
</dbReference>
<dbReference type="InterPro" id="IPR000667">
    <property type="entry name" value="Peptidase_S13"/>
</dbReference>
<dbReference type="AlphaFoldDB" id="A0A431WDM5"/>
<dbReference type="SUPFAM" id="SSF56601">
    <property type="entry name" value="beta-lactamase/transpeptidase-like"/>
    <property type="match status" value="1"/>
</dbReference>
<dbReference type="Pfam" id="PF02113">
    <property type="entry name" value="Peptidase_S13"/>
    <property type="match status" value="1"/>
</dbReference>
<organism evidence="4 5">
    <name type="scientific">Shewanella atlantica</name>
    <dbReference type="NCBI Taxonomy" id="271099"/>
    <lineage>
        <taxon>Bacteria</taxon>
        <taxon>Pseudomonadati</taxon>
        <taxon>Pseudomonadota</taxon>
        <taxon>Gammaproteobacteria</taxon>
        <taxon>Alteromonadales</taxon>
        <taxon>Shewanellaceae</taxon>
        <taxon>Shewanella</taxon>
    </lineage>
</organism>
<dbReference type="GO" id="GO:0006508">
    <property type="term" value="P:proteolysis"/>
    <property type="evidence" value="ECO:0007669"/>
    <property type="project" value="InterPro"/>
</dbReference>
<reference evidence="4 5" key="1">
    <citation type="submission" date="2018-12" db="EMBL/GenBank/DDBJ databases">
        <authorList>
            <person name="Yu L."/>
        </authorList>
    </citation>
    <scope>NUCLEOTIDE SEQUENCE [LARGE SCALE GENOMIC DNA]</scope>
    <source>
        <strain evidence="4 5">HAW-EB5</strain>
    </source>
</reference>
<keyword evidence="4" id="KW-0645">Protease</keyword>
<comment type="caution">
    <text evidence="4">The sequence shown here is derived from an EMBL/GenBank/DDBJ whole genome shotgun (WGS) entry which is preliminary data.</text>
</comment>
<dbReference type="GO" id="GO:0009002">
    <property type="term" value="F:serine-type D-Ala-D-Ala carboxypeptidase activity"/>
    <property type="evidence" value="ECO:0007669"/>
    <property type="project" value="UniProtKB-EC"/>
</dbReference>
<keyword evidence="3" id="KW-0732">Signal</keyword>
<dbReference type="PANTHER" id="PTHR30023">
    <property type="entry name" value="D-ALANYL-D-ALANINE CARBOXYPEPTIDASE"/>
    <property type="match status" value="1"/>
</dbReference>
<gene>
    <name evidence="4" type="primary">dacB</name>
    <name evidence="4" type="ORF">EKG39_06815</name>
</gene>
<dbReference type="Gene3D" id="3.40.710.10">
    <property type="entry name" value="DD-peptidase/beta-lactamase superfamily"/>
    <property type="match status" value="2"/>
</dbReference>
<dbReference type="NCBIfam" id="TIGR00666">
    <property type="entry name" value="PBP4"/>
    <property type="match status" value="1"/>
</dbReference>
<protein>
    <submittedName>
        <fullName evidence="4">D-alanyl-D-alanine carboxypeptidase/D-alanyl-D-alanine-endopeptidase</fullName>
        <ecNumber evidence="4">3.4.16.4</ecNumber>
    </submittedName>
</protein>
<evidence type="ECO:0000256" key="2">
    <source>
        <dbReference type="ARBA" id="ARBA00022801"/>
    </source>
</evidence>
<keyword evidence="4" id="KW-0121">Carboxypeptidase</keyword>
<feature type="chain" id="PRO_5019505262" evidence="3">
    <location>
        <begin position="21"/>
        <end position="485"/>
    </location>
</feature>
<name>A0A431WDM5_9GAMM</name>
<dbReference type="PRINTS" id="PR00922">
    <property type="entry name" value="DADACBPTASE3"/>
</dbReference>
<sequence>MKKLTSALLLCWLASSSVYADEYFNNILPLIKPPHSHTSVIATDLVNDSVIYEENADILLLPASTQKLLTAVAATAALGNDFHYMTEIFSHFPIRKGVIKGDVFIKFSGDPTLSSLELRELFKQLTDQGLFQIEGDLYLVGEKHEELQAPGWVWDDLGICFAAPVSSFIINKNCVHGQLKPKLANNTSQLKFPSYLPIVIDNSAIFDKTSSLEFCNLSLQRLPNNHFNLTGCHPGNRPLKLAIAITEPALFAKNTVAQIAKSSQIKVTGKVLIKDSLPQHRSLIASHKSKALPELLDTMLIKSDNLIADSLLKQIGHKQFNRPGTFSNGSKAMVQILTEEGVDLTHARVVDGSGLSRYNLLSARQLSQVLKLIYADPRFVSLMESLPVAGVSGTLKYKPSFTTAPLQKHIWAKTGSMQGVDNLAGFIKQPKVADTLFVILENGQSPIEKKQQLAPFSALFLQSLMDHKTEPTTPNTTTAQSVTAN</sequence>
<dbReference type="EC" id="3.4.16.4" evidence="4"/>
<dbReference type="RefSeq" id="WP_126504996.1">
    <property type="nucleotide sequence ID" value="NZ_RXNV01000002.1"/>
</dbReference>
<evidence type="ECO:0000313" key="4">
    <source>
        <dbReference type="EMBL" id="RTR33441.1"/>
    </source>
</evidence>
<feature type="signal peptide" evidence="3">
    <location>
        <begin position="1"/>
        <end position="20"/>
    </location>
</feature>
<dbReference type="PANTHER" id="PTHR30023:SF0">
    <property type="entry name" value="PENICILLIN-SENSITIVE CARBOXYPEPTIDASE A"/>
    <property type="match status" value="1"/>
</dbReference>
<dbReference type="EMBL" id="RXNV01000002">
    <property type="protein sequence ID" value="RTR33441.1"/>
    <property type="molecule type" value="Genomic_DNA"/>
</dbReference>
<proteinExistence type="inferred from homology"/>
<dbReference type="InterPro" id="IPR012338">
    <property type="entry name" value="Beta-lactam/transpept-like"/>
</dbReference>
<keyword evidence="5" id="KW-1185">Reference proteome</keyword>